<sequence length="1855" mass="203848">MHWRSLAPLAALLSVRDVAYAQQMLRFSCSKLTIERLDPLVSPGMEQSPHMHQVGGGNSFRASMAPVDFDPVKESTCTSCTFAEDFSNYWTANLFFKARNGTLKRVPQLVNMGLKADGGLTVYYIPPYDGKTNVTAFKPGFRMLVGDPMLRQAEGQQRQICHRCFSTINQVPFGGAPCTGEDTASLPLKMCNGGIRSTITFPTCWDGVNVDSPDHKSHVAYPETGSFESGGPCPASHPVKLPQLMYEVMWDTRPFNDPDLWPEDGSQPLVYSMGDGSGYGQHGDYLFGWKGDALQRALDARCSNDRCAQLKSQTSDQAMRCTLNQTIPENYDGWLNKLPGDLQTFNAIAILRNYAGIMDTTNASNPPHHLAAANKVAIADLNPEISDPDSRAVRGVVTITWPYNSVKGTFAFILAEPDYRLRRNKGQVRVNLNGASAKAAGESELSSGDEVILSLDGAEWEPEQVKKRQSLPGAGIDWQLKFSDKLLLQVTPTETGEARLIDVNRPPPSPSPPPEPQNRAETPPTEFIHEDIPPQLLEAFTPPSKTYIAKLKDGEYESPAFVKRARMSYGSLFEDGYDIFEDDGGVRGRGRKRSRFGRESGAWKYTSQSPSPEPTSPQNPVSSPPRPDMTDEGCQTMEIDLPMPLSVQESTNNESQPGLQSTSGVEHITPLQHGMVDHGVQGNFHSEWPVTTPAPLPLPSADGEVRSSAPELPTFQVPDAINMPPDGLQQWDAQSTNLPPESYLHPNEPPPADNFPNAFEVGPFAEHEVMGPESHAHSPNEPHHLAIERRDHLDKDPGTDEQGYPIQVTQHSTDYPPLGFEDEEGSTAVSQGAHVDYPPSYLDNNHPFPQEPMDIEQGSFNTSMSVAENAGSSSWATVNNPSQKTSMPHTGRLGSAEGGSPDTAVVIDESDSDDEPPPPTAAEDTVMADQADTLEMDDEGEVEDEVDAEYSDDDEPEYESEEMGGDYDTRNYTAPDDDEDDSHDEDLRPHELEPEFDGGESWDEEDEDAENPEYESEYETDDNVVEDRKPVRPPPQSAPQVIDLISSSEDEGEDDEVTQPQATRLVPRSVSHIESKATPEILSKQVPAQVAESENESESEEDVEEDQDDGESNDEENEEVNEIEGEEDVQSIDLSEKSEPESLEGEDEDVEEVLEEEPEAAPSAEESDGAESVDLGSKHTPAISLTSRPHETVVQRKSSPEPSDVEAIGTQNEEERMDIEANGEKEERNVPESAAEGLEILSRAVENKSSNDNHIESPEGIQHEHDVDTILPSIPEPVTGREETSEEEIRGHESDVPPEDEEMVDMVPILPAPASTVDEERQVEVIAPSSPPPTQSLILLPTEDKNMDIVLQETTAVTESQTPADQLPTPQDTQLTGDNTVLESVAVVSMDVDEPDAEKNATGFLSITEQVATKTPQVVEDTIPGTEKHPAQPSPVQSQQTQAEEISDKTTQLTHPLDSPSLSFQTQVGADDMVPASFVESIPEIALGLEAGSDTRPNVETSISHPSLSFISQMEVDEELQASIMGNSEFDEDTDVELIDELEIRDQVEDYDEASPTQSEDEVRTERASQDIVSRDPSPDLGTQIQDQRGITQTVSDDIDADSPRPTSPIDPSVQLARVAYTSKRRAKNDDATKITTADERNIPTVESSSPSVEDSSVQLARASMTRSSQGEDESYSMTAAKLKLVRHLRDELPDCTPLKVLRQHLQKKLDVIAVAMMHPPDPQRAKGGPREFMMSFTITDHSIGPYSVVEAQLYRPHKETLPIVKAGDIVLLRNFTAVSLQGKGFGLRTNDESSWAIFDHDGEPPQIKGPPVEYGDKEITYVAHMRTWYNLLDEKARSKLERANKKIIDAGRSK</sequence>
<dbReference type="Pfam" id="PF02765">
    <property type="entry name" value="POT1"/>
    <property type="match status" value="1"/>
</dbReference>
<accession>A0AAX6MGX8</accession>
<dbReference type="PANTHER" id="PTHR43662">
    <property type="match status" value="1"/>
</dbReference>
<protein>
    <recommendedName>
        <fullName evidence="3">Telomeric single stranded DNA binding POT1/Cdc13 domain-containing protein</fullName>
    </recommendedName>
</protein>
<dbReference type="InterPro" id="IPR018535">
    <property type="entry name" value="DUF1996"/>
</dbReference>
<evidence type="ECO:0000313" key="5">
    <source>
        <dbReference type="Proteomes" id="UP001369815"/>
    </source>
</evidence>
<feature type="region of interest" description="Disordered" evidence="1">
    <location>
        <begin position="576"/>
        <end position="634"/>
    </location>
</feature>
<feature type="region of interest" description="Disordered" evidence="1">
    <location>
        <begin position="819"/>
        <end position="856"/>
    </location>
</feature>
<evidence type="ECO:0000256" key="2">
    <source>
        <dbReference type="SAM" id="SignalP"/>
    </source>
</evidence>
<dbReference type="CDD" id="cd04497">
    <property type="entry name" value="hPOT1_OB1_like"/>
    <property type="match status" value="1"/>
</dbReference>
<reference evidence="4 5" key="1">
    <citation type="journal article" date="2024" name="Front Chem Biol">
        <title>Unveiling the potential of Daldinia eschscholtzii MFLUCC 19-0629 through bioactivity and bioinformatics studies for enhanced sustainable agriculture production.</title>
        <authorList>
            <person name="Brooks S."/>
            <person name="Weaver J.A."/>
            <person name="Klomchit A."/>
            <person name="Alharthi S.A."/>
            <person name="Onlamun T."/>
            <person name="Nurani R."/>
            <person name="Vong T.K."/>
            <person name="Alberti F."/>
            <person name="Greco C."/>
        </authorList>
    </citation>
    <scope>NUCLEOTIDE SEQUENCE [LARGE SCALE GENOMIC DNA]</scope>
    <source>
        <strain evidence="4">MFLUCC 19-0629</strain>
    </source>
</reference>
<dbReference type="PANTHER" id="PTHR43662:SF2">
    <property type="entry name" value="DUF1996 DOMAIN-CONTAINING PROTEIN"/>
    <property type="match status" value="1"/>
</dbReference>
<feature type="compositionally biased region" description="Acidic residues" evidence="1">
    <location>
        <begin position="1048"/>
        <end position="1057"/>
    </location>
</feature>
<organism evidence="4 5">
    <name type="scientific">Daldinia eschscholtzii</name>
    <dbReference type="NCBI Taxonomy" id="292717"/>
    <lineage>
        <taxon>Eukaryota</taxon>
        <taxon>Fungi</taxon>
        <taxon>Dikarya</taxon>
        <taxon>Ascomycota</taxon>
        <taxon>Pezizomycotina</taxon>
        <taxon>Sordariomycetes</taxon>
        <taxon>Xylariomycetidae</taxon>
        <taxon>Xylariales</taxon>
        <taxon>Hypoxylaceae</taxon>
        <taxon>Daldinia</taxon>
    </lineage>
</organism>
<feature type="compositionally biased region" description="Acidic residues" evidence="1">
    <location>
        <begin position="932"/>
        <end position="965"/>
    </location>
</feature>
<feature type="compositionally biased region" description="Polar residues" evidence="1">
    <location>
        <begin position="1434"/>
        <end position="1447"/>
    </location>
</feature>
<feature type="compositionally biased region" description="Basic and acidic residues" evidence="1">
    <location>
        <begin position="1561"/>
        <end position="1578"/>
    </location>
</feature>
<proteinExistence type="predicted"/>
<feature type="compositionally biased region" description="Pro residues" evidence="1">
    <location>
        <begin position="611"/>
        <end position="627"/>
    </location>
</feature>
<feature type="compositionally biased region" description="Acidic residues" evidence="1">
    <location>
        <begin position="975"/>
        <end position="984"/>
    </location>
</feature>
<feature type="domain" description="Telomeric single stranded DNA binding POT1/Cdc13" evidence="3">
    <location>
        <begin position="1696"/>
        <end position="1831"/>
    </location>
</feature>
<feature type="region of interest" description="Disordered" evidence="1">
    <location>
        <begin position="871"/>
        <end position="1301"/>
    </location>
</feature>
<evidence type="ECO:0000256" key="1">
    <source>
        <dbReference type="SAM" id="MobiDB-lite"/>
    </source>
</evidence>
<feature type="compositionally biased region" description="Acidic residues" evidence="1">
    <location>
        <begin position="994"/>
        <end position="1024"/>
    </location>
</feature>
<dbReference type="InterPro" id="IPR011564">
    <property type="entry name" value="Telomer_end-bd_POT1/Cdc13"/>
</dbReference>
<keyword evidence="5" id="KW-1185">Reference proteome</keyword>
<dbReference type="EMBL" id="JBANMG010000006">
    <property type="protein sequence ID" value="KAK6951958.1"/>
    <property type="molecule type" value="Genomic_DNA"/>
</dbReference>
<dbReference type="GO" id="GO:0000781">
    <property type="term" value="C:chromosome, telomeric region"/>
    <property type="evidence" value="ECO:0007669"/>
    <property type="project" value="InterPro"/>
</dbReference>
<feature type="region of interest" description="Disordered" evidence="1">
    <location>
        <begin position="1544"/>
        <end position="1657"/>
    </location>
</feature>
<feature type="compositionally biased region" description="Basic and acidic residues" evidence="1">
    <location>
        <begin position="1218"/>
        <end position="1230"/>
    </location>
</feature>
<feature type="compositionally biased region" description="Pro residues" evidence="1">
    <location>
        <begin position="505"/>
        <end position="516"/>
    </location>
</feature>
<evidence type="ECO:0000313" key="4">
    <source>
        <dbReference type="EMBL" id="KAK6951958.1"/>
    </source>
</evidence>
<dbReference type="Gene3D" id="2.40.50.140">
    <property type="entry name" value="Nucleic acid-binding proteins"/>
    <property type="match status" value="1"/>
</dbReference>
<feature type="compositionally biased region" description="Basic and acidic residues" evidence="1">
    <location>
        <begin position="1279"/>
        <end position="1295"/>
    </location>
</feature>
<dbReference type="SMART" id="SM00976">
    <property type="entry name" value="Telo_bind"/>
    <property type="match status" value="1"/>
</dbReference>
<feature type="region of interest" description="Disordered" evidence="1">
    <location>
        <begin position="1423"/>
        <end position="1447"/>
    </location>
</feature>
<dbReference type="InterPro" id="IPR012340">
    <property type="entry name" value="NA-bd_OB-fold"/>
</dbReference>
<feature type="compositionally biased region" description="Low complexity" evidence="1">
    <location>
        <begin position="1646"/>
        <end position="1657"/>
    </location>
</feature>
<feature type="compositionally biased region" description="Acidic residues" evidence="1">
    <location>
        <begin position="1093"/>
        <end position="1130"/>
    </location>
</feature>
<name>A0AAX6MGX8_9PEZI</name>
<feature type="region of interest" description="Disordered" evidence="1">
    <location>
        <begin position="1356"/>
        <end position="1377"/>
    </location>
</feature>
<feature type="compositionally biased region" description="Basic and acidic residues" evidence="1">
    <location>
        <begin position="1245"/>
        <end position="1268"/>
    </location>
</feature>
<feature type="signal peptide" evidence="2">
    <location>
        <begin position="1"/>
        <end position="21"/>
    </location>
</feature>
<feature type="region of interest" description="Disordered" evidence="1">
    <location>
        <begin position="1314"/>
        <end position="1335"/>
    </location>
</feature>
<evidence type="ECO:0000259" key="3">
    <source>
        <dbReference type="SMART" id="SM00976"/>
    </source>
</evidence>
<dbReference type="Proteomes" id="UP001369815">
    <property type="component" value="Unassembled WGS sequence"/>
</dbReference>
<feature type="chain" id="PRO_5043825411" description="Telomeric single stranded DNA binding POT1/Cdc13 domain-containing protein" evidence="2">
    <location>
        <begin position="22"/>
        <end position="1855"/>
    </location>
</feature>
<gene>
    <name evidence="4" type="ORF">Daesc_006483</name>
</gene>
<keyword evidence="2" id="KW-0732">Signal</keyword>
<dbReference type="SUPFAM" id="SSF50249">
    <property type="entry name" value="Nucleic acid-binding proteins"/>
    <property type="match status" value="1"/>
</dbReference>
<feature type="region of interest" description="Disordered" evidence="1">
    <location>
        <begin position="497"/>
        <end position="526"/>
    </location>
</feature>
<feature type="compositionally biased region" description="Polar residues" evidence="1">
    <location>
        <begin position="1581"/>
        <end position="1596"/>
    </location>
</feature>
<feature type="compositionally biased region" description="Basic and acidic residues" evidence="1">
    <location>
        <begin position="1628"/>
        <end position="1642"/>
    </location>
</feature>
<dbReference type="Pfam" id="PF09362">
    <property type="entry name" value="DUF1996"/>
    <property type="match status" value="1"/>
</dbReference>
<dbReference type="GO" id="GO:0000723">
    <property type="term" value="P:telomere maintenance"/>
    <property type="evidence" value="ECO:0007669"/>
    <property type="project" value="InterPro"/>
</dbReference>
<comment type="caution">
    <text evidence="4">The sequence shown here is derived from an EMBL/GenBank/DDBJ whole genome shotgun (WGS) entry which is preliminary data.</text>
</comment>
<feature type="compositionally biased region" description="Polar residues" evidence="1">
    <location>
        <begin position="871"/>
        <end position="888"/>
    </location>
</feature>
<feature type="compositionally biased region" description="Acidic residues" evidence="1">
    <location>
        <begin position="1141"/>
        <end position="1171"/>
    </location>
</feature>
<dbReference type="GO" id="GO:0003677">
    <property type="term" value="F:DNA binding"/>
    <property type="evidence" value="ECO:0007669"/>
    <property type="project" value="InterPro"/>
</dbReference>